<organism evidence="1 2">
    <name type="scientific">Prosthecodimorpha hirschii</name>
    <dbReference type="NCBI Taxonomy" id="665126"/>
    <lineage>
        <taxon>Bacteria</taxon>
        <taxon>Pseudomonadati</taxon>
        <taxon>Pseudomonadota</taxon>
        <taxon>Alphaproteobacteria</taxon>
        <taxon>Hyphomicrobiales</taxon>
        <taxon>Ancalomicrobiaceae</taxon>
        <taxon>Prosthecodimorpha</taxon>
    </lineage>
</organism>
<dbReference type="Proteomes" id="UP000048984">
    <property type="component" value="Unassembled WGS sequence"/>
</dbReference>
<dbReference type="EMBL" id="LJYW01000001">
    <property type="protein sequence ID" value="KPL50921.1"/>
    <property type="molecule type" value="Genomic_DNA"/>
</dbReference>
<dbReference type="Gene3D" id="3.40.50.1110">
    <property type="entry name" value="SGNH hydrolase"/>
    <property type="match status" value="1"/>
</dbReference>
<protein>
    <submittedName>
        <fullName evidence="1">Uncharacterized protein</fullName>
    </submittedName>
</protein>
<reference evidence="1 2" key="2">
    <citation type="submission" date="2015-10" db="EMBL/GenBank/DDBJ databases">
        <title>Draft Genome Sequence of Prosthecomicrobium hirschii ATCC 27832.</title>
        <authorList>
            <person name="Daniel J."/>
            <person name="Givan S.A."/>
            <person name="Brun Y.V."/>
            <person name="Brown P.J."/>
        </authorList>
    </citation>
    <scope>NUCLEOTIDE SEQUENCE [LARGE SCALE GENOMIC DNA]</scope>
    <source>
        <strain evidence="1 2">16</strain>
    </source>
</reference>
<evidence type="ECO:0000313" key="2">
    <source>
        <dbReference type="Proteomes" id="UP000048984"/>
    </source>
</evidence>
<dbReference type="InterPro" id="IPR057572">
    <property type="entry name" value="NonGDSL"/>
</dbReference>
<dbReference type="InterPro" id="IPR051532">
    <property type="entry name" value="Ester_Hydrolysis_Enzymes"/>
</dbReference>
<sequence>MADASFAADRATAGCSGRSAGIGPWRAGGLAAAVLVMLGVAVPGVVPPAAAVEAGRGPACTAPTELLRTTRPLPHFMRKLTENQPVKIVALGSSSTFGHGATSPAASYPARLEAELRALRPGQEISVVNRGINGNVSRDEMLRFDRDVIAERPDLVIWQVGTNTLLRGQDMWSVFLDVRAGVQRLNALGADVLLMNLQYSPEVLKRANYPDMLDLLAVAGRETRIDVFDRFGIMKSWSERQRYGFDVFITADGLHMNDWSYGCLAKLLALTLNAAAQGATAGR</sequence>
<dbReference type="STRING" id="665126.ABB55_00675"/>
<dbReference type="PANTHER" id="PTHR30383">
    <property type="entry name" value="THIOESTERASE 1/PROTEASE 1/LYSOPHOSPHOLIPASE L1"/>
    <property type="match status" value="1"/>
</dbReference>
<accession>A0A0N8GE98</accession>
<dbReference type="InterPro" id="IPR036514">
    <property type="entry name" value="SGNH_hydro_sf"/>
</dbReference>
<dbReference type="RefSeq" id="WP_054357084.1">
    <property type="nucleotide sequence ID" value="NZ_LJYW01000001.1"/>
</dbReference>
<dbReference type="CDD" id="cd00229">
    <property type="entry name" value="SGNH_hydrolase"/>
    <property type="match status" value="1"/>
</dbReference>
<dbReference type="AlphaFoldDB" id="A0A0N8GE98"/>
<evidence type="ECO:0000313" key="1">
    <source>
        <dbReference type="EMBL" id="KPL50921.1"/>
    </source>
</evidence>
<comment type="caution">
    <text evidence="1">The sequence shown here is derived from an EMBL/GenBank/DDBJ whole genome shotgun (WGS) entry which is preliminary data.</text>
</comment>
<gene>
    <name evidence="1" type="ORF">ABB55_00675</name>
</gene>
<dbReference type="PANTHER" id="PTHR30383:SF5">
    <property type="entry name" value="SGNH HYDROLASE-TYPE ESTERASE DOMAIN-CONTAINING PROTEIN"/>
    <property type="match status" value="1"/>
</dbReference>
<keyword evidence="2" id="KW-1185">Reference proteome</keyword>
<proteinExistence type="predicted"/>
<dbReference type="SUPFAM" id="SSF52266">
    <property type="entry name" value="SGNH hydrolase"/>
    <property type="match status" value="1"/>
</dbReference>
<dbReference type="Pfam" id="PF25182">
    <property type="entry name" value="NonGDSL"/>
    <property type="match status" value="1"/>
</dbReference>
<reference evidence="1 2" key="1">
    <citation type="submission" date="2015-09" db="EMBL/GenBank/DDBJ databases">
        <authorList>
            <consortium name="Swine Surveillance"/>
        </authorList>
    </citation>
    <scope>NUCLEOTIDE SEQUENCE [LARGE SCALE GENOMIC DNA]</scope>
    <source>
        <strain evidence="1 2">16</strain>
    </source>
</reference>
<dbReference type="GO" id="GO:0004622">
    <property type="term" value="F:phosphatidylcholine lysophospholipase activity"/>
    <property type="evidence" value="ECO:0007669"/>
    <property type="project" value="TreeGrafter"/>
</dbReference>
<name>A0A0N8GE98_9HYPH</name>